<dbReference type="GO" id="GO:0008289">
    <property type="term" value="F:lipid binding"/>
    <property type="evidence" value="ECO:0007669"/>
    <property type="project" value="InterPro"/>
</dbReference>
<sequence length="527" mass="61134">MSSNMRLITQTQKNSNLDKYYTPSQIDENKSELDYFNIQKLDFQTNDIEKNIPQKTQQKLQSGGAISDLSPFNNNINNQSNLKSNKNVVNNQSILSQSQQNIEISQKKIQESNISKQKLQNNENNEKSLASQEFNLQNNNDNNLQAKVLDQQDVLGNLTYEENIENQFTQSQQLVSDERQQTQQFFFDNQQSQFYDKNKLISKGQNYNPGIEVQVTNESLNDLSQKIGNLLQKKLLYMAIPDIDTVIEGIKVKINDGEIDFFVISENEFYFSQTQDGESIIKYNIQIQALQIEFNYMLQKNALLKFKDKGIINLQKFQLTAEVQPLNQNGKLIIEPTNINLYLGEVTVYLGNSSIKYLAAEILQTAIQQFLENIQEKVQETILEELKQIGNLFPQFVNFKYAQNQIIFNLELVYDPYIQNETLYLGFNGEFYKEGKKPSYINPNNQFKPINDSKATRIFADQDVFNTLFETLFSIKKQSFQLNFPAEALNGYLFNVNSVDIEKLLGNSVNEVEFRFYEQYFAFLIDF</sequence>
<dbReference type="EMBL" id="LDAU01000180">
    <property type="protein sequence ID" value="KRX00939.1"/>
    <property type="molecule type" value="Genomic_DNA"/>
</dbReference>
<evidence type="ECO:0000313" key="1">
    <source>
        <dbReference type="EMBL" id="KRX00939.1"/>
    </source>
</evidence>
<comment type="caution">
    <text evidence="1">The sequence shown here is derived from an EMBL/GenBank/DDBJ whole genome shotgun (WGS) entry which is preliminary data.</text>
</comment>
<dbReference type="AlphaFoldDB" id="A0A0V0QFG9"/>
<dbReference type="Gene3D" id="3.15.20.10">
    <property type="entry name" value="Bactericidal permeability-increasing protein, domain 2"/>
    <property type="match status" value="1"/>
</dbReference>
<dbReference type="InterPro" id="IPR032942">
    <property type="entry name" value="BPI/LBP/Plunc"/>
</dbReference>
<proteinExistence type="predicted"/>
<keyword evidence="2" id="KW-1185">Reference proteome</keyword>
<dbReference type="Gene3D" id="3.15.10.10">
    <property type="entry name" value="Bactericidal permeability-increasing protein, domain 1"/>
    <property type="match status" value="1"/>
</dbReference>
<dbReference type="InParanoid" id="A0A0V0QFG9"/>
<organism evidence="1 2">
    <name type="scientific">Pseudocohnilembus persalinus</name>
    <name type="common">Ciliate</name>
    <dbReference type="NCBI Taxonomy" id="266149"/>
    <lineage>
        <taxon>Eukaryota</taxon>
        <taxon>Sar</taxon>
        <taxon>Alveolata</taxon>
        <taxon>Ciliophora</taxon>
        <taxon>Intramacronucleata</taxon>
        <taxon>Oligohymenophorea</taxon>
        <taxon>Scuticociliatia</taxon>
        <taxon>Philasterida</taxon>
        <taxon>Pseudocohnilembidae</taxon>
        <taxon>Pseudocohnilembus</taxon>
    </lineage>
</organism>
<dbReference type="PANTHER" id="PTHR10504:SF131">
    <property type="entry name" value="BPI2 DOMAIN-CONTAINING PROTEIN"/>
    <property type="match status" value="1"/>
</dbReference>
<protein>
    <submittedName>
        <fullName evidence="1">Bactericidal permeability-increasing protein, alpha/beta domain</fullName>
    </submittedName>
</protein>
<gene>
    <name evidence="1" type="ORF">PPERSA_09545</name>
</gene>
<dbReference type="SUPFAM" id="SSF55394">
    <property type="entry name" value="Bactericidal permeability-increasing protein, BPI"/>
    <property type="match status" value="1"/>
</dbReference>
<reference evidence="1 2" key="1">
    <citation type="journal article" date="2015" name="Sci. Rep.">
        <title>Genome of the facultative scuticociliatosis pathogen Pseudocohnilembus persalinus provides insight into its virulence through horizontal gene transfer.</title>
        <authorList>
            <person name="Xiong J."/>
            <person name="Wang G."/>
            <person name="Cheng J."/>
            <person name="Tian M."/>
            <person name="Pan X."/>
            <person name="Warren A."/>
            <person name="Jiang C."/>
            <person name="Yuan D."/>
            <person name="Miao W."/>
        </authorList>
    </citation>
    <scope>NUCLEOTIDE SEQUENCE [LARGE SCALE GENOMIC DNA]</scope>
    <source>
        <strain evidence="1">36N120E</strain>
    </source>
</reference>
<dbReference type="InterPro" id="IPR017943">
    <property type="entry name" value="Bactericidal_perm-incr_a/b_dom"/>
</dbReference>
<name>A0A0V0QFG9_PSEPJ</name>
<evidence type="ECO:0000313" key="2">
    <source>
        <dbReference type="Proteomes" id="UP000054937"/>
    </source>
</evidence>
<dbReference type="Proteomes" id="UP000054937">
    <property type="component" value="Unassembled WGS sequence"/>
</dbReference>
<dbReference type="PANTHER" id="PTHR10504">
    <property type="entry name" value="BACTERICIDAL PERMEABILITY-INCREASING BPI PROTEIN-RELATED"/>
    <property type="match status" value="1"/>
</dbReference>
<accession>A0A0V0QFG9</accession>